<dbReference type="Proteomes" id="UP000033607">
    <property type="component" value="Unassembled WGS sequence"/>
</dbReference>
<dbReference type="InterPro" id="IPR021471">
    <property type="entry name" value="DUF3124"/>
</dbReference>
<dbReference type="EMBL" id="LATL02000359">
    <property type="protein sequence ID" value="KKD35693.1"/>
    <property type="molecule type" value="Genomic_DNA"/>
</dbReference>
<evidence type="ECO:0000313" key="1">
    <source>
        <dbReference type="EMBL" id="KKD35693.1"/>
    </source>
</evidence>
<evidence type="ECO:0008006" key="4">
    <source>
        <dbReference type="Google" id="ProtNLM"/>
    </source>
</evidence>
<name>A0A0F5YAD9_9CYAN</name>
<dbReference type="EMBL" id="LATL02000279">
    <property type="protein sequence ID" value="KMW70058.1"/>
    <property type="molecule type" value="Genomic_DNA"/>
</dbReference>
<sequence length="192" mass="21032">MLNAHFLISLLITSATVISLTSCTRHTVSQSSTNSTANPQETYLQVNPVSTTETVNLETLKIIAGQTIYVPVYSHIYYMNTRRVYNLATTLSVRNTDLDHSIIIKTVNYYNTEGKLVQSYLDQAIRLSPLASTDFFVEQSNSTGGAGANFIVEWIAEKNVSEPMIEAVSIGTSGTQGIAFTSPSRVIKTTPK</sequence>
<proteinExistence type="predicted"/>
<evidence type="ECO:0000313" key="3">
    <source>
        <dbReference type="Proteomes" id="UP000033607"/>
    </source>
</evidence>
<dbReference type="OrthoDB" id="283474at2"/>
<dbReference type="Pfam" id="PF11322">
    <property type="entry name" value="DUF3124"/>
    <property type="match status" value="1"/>
</dbReference>
<dbReference type="PATRIC" id="fig|1637645.4.peg.5554"/>
<dbReference type="RefSeq" id="WP_046281127.1">
    <property type="nucleotide sequence ID" value="NZ_LATL02000279.1"/>
</dbReference>
<dbReference type="AlphaFoldDB" id="A0A0F5YAD9"/>
<accession>A0A0F5YAD9</accession>
<evidence type="ECO:0000313" key="2">
    <source>
        <dbReference type="EMBL" id="KMW70058.1"/>
    </source>
</evidence>
<protein>
    <recommendedName>
        <fullName evidence="4">DUF3124 domain-containing protein</fullName>
    </recommendedName>
</protein>
<organism evidence="1 3">
    <name type="scientific">Limnoraphis robusta CS-951</name>
    <dbReference type="NCBI Taxonomy" id="1637645"/>
    <lineage>
        <taxon>Bacteria</taxon>
        <taxon>Bacillati</taxon>
        <taxon>Cyanobacteriota</taxon>
        <taxon>Cyanophyceae</taxon>
        <taxon>Oscillatoriophycideae</taxon>
        <taxon>Oscillatoriales</taxon>
        <taxon>Sirenicapillariaceae</taxon>
        <taxon>Limnoraphis</taxon>
    </lineage>
</organism>
<comment type="caution">
    <text evidence="1">The sequence shown here is derived from an EMBL/GenBank/DDBJ whole genome shotgun (WGS) entry which is preliminary data.</text>
</comment>
<reference evidence="1 3" key="1">
    <citation type="submission" date="2015-06" db="EMBL/GenBank/DDBJ databases">
        <title>Draft genome assembly of filamentous brackish cyanobacterium Limnoraphis robusta strain CS-951.</title>
        <authorList>
            <person name="Willis A."/>
            <person name="Parks M."/>
            <person name="Burford M.A."/>
        </authorList>
    </citation>
    <scope>NUCLEOTIDE SEQUENCE [LARGE SCALE GENOMIC DNA]</scope>
    <source>
        <strain evidence="1 3">CS-951</strain>
    </source>
</reference>
<gene>
    <name evidence="1" type="ORF">WN50_24015</name>
    <name evidence="2" type="ORF">WN50_38225</name>
</gene>